<organism evidence="4 5">
    <name type="scientific">Lachancea lanzarotensis</name>
    <dbReference type="NCBI Taxonomy" id="1245769"/>
    <lineage>
        <taxon>Eukaryota</taxon>
        <taxon>Fungi</taxon>
        <taxon>Dikarya</taxon>
        <taxon>Ascomycota</taxon>
        <taxon>Saccharomycotina</taxon>
        <taxon>Saccharomycetes</taxon>
        <taxon>Saccharomycetales</taxon>
        <taxon>Saccharomycetaceae</taxon>
        <taxon>Lachancea</taxon>
    </lineage>
</organism>
<dbReference type="GO" id="GO:0034198">
    <property type="term" value="P:cellular response to amino acid starvation"/>
    <property type="evidence" value="ECO:0007669"/>
    <property type="project" value="EnsemblFungi"/>
</dbReference>
<proteinExistence type="predicted"/>
<dbReference type="Pfam" id="PF13649">
    <property type="entry name" value="Methyltransf_25"/>
    <property type="match status" value="1"/>
</dbReference>
<dbReference type="AlphaFoldDB" id="A0A0C7N9R4"/>
<dbReference type="InterPro" id="IPR041698">
    <property type="entry name" value="Methyltransf_25"/>
</dbReference>
<evidence type="ECO:0000313" key="4">
    <source>
        <dbReference type="EMBL" id="CEP63290.1"/>
    </source>
</evidence>
<dbReference type="Proteomes" id="UP000054304">
    <property type="component" value="Unassembled WGS sequence"/>
</dbReference>
<dbReference type="CDD" id="cd02440">
    <property type="entry name" value="AdoMet_MTases"/>
    <property type="match status" value="1"/>
</dbReference>
<dbReference type="RefSeq" id="XP_022629511.1">
    <property type="nucleotide sequence ID" value="XM_022771624.1"/>
</dbReference>
<dbReference type="InterPro" id="IPR051052">
    <property type="entry name" value="Diverse_substrate_MTase"/>
</dbReference>
<evidence type="ECO:0000259" key="3">
    <source>
        <dbReference type="Pfam" id="PF13649"/>
    </source>
</evidence>
<dbReference type="GeneID" id="34686790"/>
<dbReference type="InterPro" id="IPR029063">
    <property type="entry name" value="SAM-dependent_MTases_sf"/>
</dbReference>
<dbReference type="Gene3D" id="3.40.50.150">
    <property type="entry name" value="Vaccinia Virus protein VP39"/>
    <property type="match status" value="1"/>
</dbReference>
<keyword evidence="2" id="KW-0808">Transferase</keyword>
<reference evidence="4 5" key="1">
    <citation type="submission" date="2014-12" db="EMBL/GenBank/DDBJ databases">
        <authorList>
            <person name="Neuveglise Cecile"/>
        </authorList>
    </citation>
    <scope>NUCLEOTIDE SEQUENCE [LARGE SCALE GENOMIC DNA]</scope>
    <source>
        <strain evidence="4 5">CBS 12615</strain>
    </source>
</reference>
<keyword evidence="1" id="KW-0489">Methyltransferase</keyword>
<gene>
    <name evidence="4" type="ORF">LALA0_S07e06788g</name>
</gene>
<keyword evidence="5" id="KW-1185">Reference proteome</keyword>
<dbReference type="HOGENOM" id="CLU_049344_1_2_1"/>
<dbReference type="PANTHER" id="PTHR44942">
    <property type="entry name" value="METHYLTRANSF_11 DOMAIN-CONTAINING PROTEIN"/>
    <property type="match status" value="1"/>
</dbReference>
<dbReference type="STRING" id="1245769.A0A0C7N9R4"/>
<dbReference type="GO" id="GO:0046547">
    <property type="term" value="F:trans-aconitate 3-methyltransferase activity"/>
    <property type="evidence" value="ECO:0007669"/>
    <property type="project" value="EnsemblFungi"/>
</dbReference>
<dbReference type="PANTHER" id="PTHR44942:SF4">
    <property type="entry name" value="METHYLTRANSFERASE TYPE 11 DOMAIN-CONTAINING PROTEIN"/>
    <property type="match status" value="1"/>
</dbReference>
<dbReference type="GO" id="GO:0032259">
    <property type="term" value="P:methylation"/>
    <property type="evidence" value="ECO:0007669"/>
    <property type="project" value="UniProtKB-KW"/>
</dbReference>
<evidence type="ECO:0000256" key="2">
    <source>
        <dbReference type="ARBA" id="ARBA00022679"/>
    </source>
</evidence>
<evidence type="ECO:0000313" key="5">
    <source>
        <dbReference type="Proteomes" id="UP000054304"/>
    </source>
</evidence>
<protein>
    <submittedName>
        <fullName evidence="4">LALA0S07e06788g1_1</fullName>
    </submittedName>
</protein>
<dbReference type="SUPFAM" id="SSF53335">
    <property type="entry name" value="S-adenosyl-L-methionine-dependent methyltransferases"/>
    <property type="match status" value="1"/>
</dbReference>
<evidence type="ECO:0000256" key="1">
    <source>
        <dbReference type="ARBA" id="ARBA00022603"/>
    </source>
</evidence>
<feature type="domain" description="Methyltransferase" evidence="3">
    <location>
        <begin position="40"/>
        <end position="137"/>
    </location>
</feature>
<accession>A0A0C7N9R4</accession>
<sequence>MEFSSQDYASNTYSNARPTYPVAFFKQLSEFHQGKRDVLIDVGCGPGNFTLELAKNLQFRQVYGTDMSPGMIDAALQKLAACGGQSSGKNVQFSVHAAEDLDWIAANTADMVTAAQCCHWLDFRAFESAVFQALRDRGTIAIWGYVDPSFTDFPDLDDAISELQYGADQLGSYWENPGREILRNLLESQKLDPKRFDDITEVQYRSRDAQNPVYSQKPLRIDRSMTVAEFEDYIGSWSAYNAWKRANKTQPDVRDIFINRVKARACLQPQSLINVTWNTVYKFARKKC</sequence>
<dbReference type="OrthoDB" id="10027013at2759"/>
<dbReference type="EMBL" id="LN736366">
    <property type="protein sequence ID" value="CEP63290.1"/>
    <property type="molecule type" value="Genomic_DNA"/>
</dbReference>
<name>A0A0C7N9R4_9SACH</name>
<dbReference type="GO" id="GO:0005829">
    <property type="term" value="C:cytosol"/>
    <property type="evidence" value="ECO:0007669"/>
    <property type="project" value="EnsemblFungi"/>
</dbReference>